<dbReference type="InterPro" id="IPR009737">
    <property type="entry name" value="Aim32/Apd1-like"/>
</dbReference>
<dbReference type="InterPro" id="IPR036249">
    <property type="entry name" value="Thioredoxin-like_sf"/>
</dbReference>
<dbReference type="STRING" id="27342.A0A0H2S2M3"/>
<evidence type="ECO:0000256" key="1">
    <source>
        <dbReference type="SAM" id="MobiDB-lite"/>
    </source>
</evidence>
<dbReference type="PANTHER" id="PTHR31902:SF14">
    <property type="entry name" value="ACTIN PATCHES DISTAL PROTEIN 1"/>
    <property type="match status" value="1"/>
</dbReference>
<dbReference type="Pfam" id="PF06999">
    <property type="entry name" value="Suc_Fer-like"/>
    <property type="match status" value="1"/>
</dbReference>
<dbReference type="EMBL" id="KQ086005">
    <property type="protein sequence ID" value="KLO11261.1"/>
    <property type="molecule type" value="Genomic_DNA"/>
</dbReference>
<gene>
    <name evidence="2" type="ORF">SCHPADRAFT_999075</name>
</gene>
<sequence length="369" mass="40070">MHVIRRVSNAILGRDPEDPEATQELEAAGVPVAADSCRYCADPCDEGHEDYGTRFDVDMESVMRGSVKPYQRQVLISTGKADWTSKIELDFGSLAYHLSGYSGSKRKHSFSAASSSKTSPPPDSPPAPSCTGAFSNANSSRLVVLNASHNSISDDQEHHSLIIFPDFVVVSNVVANSEGAAALWKYALNRDIDVRPGTSPEEPDENQRKFRTHTLPYNCVITLCSHKKRDNRCHIAATKLEAEFAASLRALDWQVDTDIDEVPHCGSGPLEELPSTTDRAQEALRQLQSLSDPASSTTKKALILKNSHFGGHKYAGNVVINYPNGAGVWYGRVTPHEVPSIIKNTIIDGKVLPPLLRGGANISRPGCIA</sequence>
<feature type="compositionally biased region" description="Pro residues" evidence="1">
    <location>
        <begin position="119"/>
        <end position="128"/>
    </location>
</feature>
<keyword evidence="3" id="KW-1185">Reference proteome</keyword>
<reference evidence="2 3" key="1">
    <citation type="submission" date="2015-04" db="EMBL/GenBank/DDBJ databases">
        <title>Complete genome sequence of Schizopora paradoxa KUC8140, a cosmopolitan wood degrader in East Asia.</title>
        <authorList>
            <consortium name="DOE Joint Genome Institute"/>
            <person name="Min B."/>
            <person name="Park H."/>
            <person name="Jang Y."/>
            <person name="Kim J.-J."/>
            <person name="Kim K.H."/>
            <person name="Pangilinan J."/>
            <person name="Lipzen A."/>
            <person name="Riley R."/>
            <person name="Grigoriev I.V."/>
            <person name="Spatafora J.W."/>
            <person name="Choi I.-G."/>
        </authorList>
    </citation>
    <scope>NUCLEOTIDE SEQUENCE [LARGE SCALE GENOMIC DNA]</scope>
    <source>
        <strain evidence="2 3">KUC8140</strain>
    </source>
</reference>
<evidence type="ECO:0000313" key="3">
    <source>
        <dbReference type="Proteomes" id="UP000053477"/>
    </source>
</evidence>
<dbReference type="CDD" id="cd03062">
    <property type="entry name" value="TRX_Fd_Sucrase"/>
    <property type="match status" value="1"/>
</dbReference>
<dbReference type="Gene3D" id="3.40.30.10">
    <property type="entry name" value="Glutaredoxin"/>
    <property type="match status" value="1"/>
</dbReference>
<dbReference type="InParanoid" id="A0A0H2S2M3"/>
<organism evidence="2 3">
    <name type="scientific">Schizopora paradoxa</name>
    <dbReference type="NCBI Taxonomy" id="27342"/>
    <lineage>
        <taxon>Eukaryota</taxon>
        <taxon>Fungi</taxon>
        <taxon>Dikarya</taxon>
        <taxon>Basidiomycota</taxon>
        <taxon>Agaricomycotina</taxon>
        <taxon>Agaricomycetes</taxon>
        <taxon>Hymenochaetales</taxon>
        <taxon>Schizoporaceae</taxon>
        <taxon>Schizopora</taxon>
    </lineage>
</organism>
<dbReference type="AlphaFoldDB" id="A0A0H2S2M3"/>
<dbReference type="PANTHER" id="PTHR31902">
    <property type="entry name" value="ACTIN PATCHES DISTAL PROTEIN 1"/>
    <property type="match status" value="1"/>
</dbReference>
<dbReference type="OrthoDB" id="10253744at2759"/>
<accession>A0A0H2S2M3</accession>
<name>A0A0H2S2M3_9AGAM</name>
<evidence type="ECO:0000313" key="2">
    <source>
        <dbReference type="EMBL" id="KLO11261.1"/>
    </source>
</evidence>
<dbReference type="SUPFAM" id="SSF52833">
    <property type="entry name" value="Thioredoxin-like"/>
    <property type="match status" value="1"/>
</dbReference>
<protein>
    <recommendedName>
        <fullName evidence="4">Sucraseferredoxin-like protein</fullName>
    </recommendedName>
</protein>
<evidence type="ECO:0008006" key="4">
    <source>
        <dbReference type="Google" id="ProtNLM"/>
    </source>
</evidence>
<proteinExistence type="predicted"/>
<feature type="region of interest" description="Disordered" evidence="1">
    <location>
        <begin position="111"/>
        <end position="132"/>
    </location>
</feature>
<dbReference type="Proteomes" id="UP000053477">
    <property type="component" value="Unassembled WGS sequence"/>
</dbReference>